<feature type="non-terminal residue" evidence="1">
    <location>
        <position position="1"/>
    </location>
</feature>
<accession>A0A381RPA4</accession>
<name>A0A381RPA4_9ZZZZ</name>
<sequence length="97" mass="10190">QSANKLNEHQSGHMVRVVVGEQDLVETLYRDAQIGTAAGHRIPGTGVDQQPSAVVTVLDHGGMGTVARGAGTRTKKADFHLGHLIGSRLIKGGLDID</sequence>
<protein>
    <submittedName>
        <fullName evidence="1">Uncharacterized protein</fullName>
    </submittedName>
</protein>
<dbReference type="EMBL" id="UINC01002090">
    <property type="protein sequence ID" value="SUZ92788.1"/>
    <property type="molecule type" value="Genomic_DNA"/>
</dbReference>
<reference evidence="1" key="1">
    <citation type="submission" date="2018-05" db="EMBL/GenBank/DDBJ databases">
        <authorList>
            <person name="Lanie J.A."/>
            <person name="Ng W.-L."/>
            <person name="Kazmierczak K.M."/>
            <person name="Andrzejewski T.M."/>
            <person name="Davidsen T.M."/>
            <person name="Wayne K.J."/>
            <person name="Tettelin H."/>
            <person name="Glass J.I."/>
            <person name="Rusch D."/>
            <person name="Podicherti R."/>
            <person name="Tsui H.-C.T."/>
            <person name="Winkler M.E."/>
        </authorList>
    </citation>
    <scope>NUCLEOTIDE SEQUENCE</scope>
</reference>
<gene>
    <name evidence="1" type="ORF">METZ01_LOCUS45642</name>
</gene>
<organism evidence="1">
    <name type="scientific">marine metagenome</name>
    <dbReference type="NCBI Taxonomy" id="408172"/>
    <lineage>
        <taxon>unclassified sequences</taxon>
        <taxon>metagenomes</taxon>
        <taxon>ecological metagenomes</taxon>
    </lineage>
</organism>
<evidence type="ECO:0000313" key="1">
    <source>
        <dbReference type="EMBL" id="SUZ92788.1"/>
    </source>
</evidence>
<proteinExistence type="predicted"/>
<dbReference type="AlphaFoldDB" id="A0A381RPA4"/>